<dbReference type="Pfam" id="PF00102">
    <property type="entry name" value="Y_phosphatase"/>
    <property type="match status" value="1"/>
</dbReference>
<protein>
    <recommendedName>
        <fullName evidence="2">protein-tyrosine-phosphatase</fullName>
        <ecNumber evidence="2">3.1.3.48</ecNumber>
    </recommendedName>
</protein>
<dbReference type="SMART" id="SM00194">
    <property type="entry name" value="PTPc"/>
    <property type="match status" value="1"/>
</dbReference>
<dbReference type="SMART" id="SM00404">
    <property type="entry name" value="PTPc_motif"/>
    <property type="match status" value="1"/>
</dbReference>
<evidence type="ECO:0000259" key="5">
    <source>
        <dbReference type="PROSITE" id="PS50055"/>
    </source>
</evidence>
<accession>F6QL68</accession>
<keyword evidence="8" id="KW-1185">Reference proteome</keyword>
<dbReference type="HOGENOM" id="CLU_001645_9_1_1"/>
<evidence type="ECO:0000256" key="3">
    <source>
        <dbReference type="ARBA" id="ARBA00022801"/>
    </source>
</evidence>
<dbReference type="InterPro" id="IPR003595">
    <property type="entry name" value="Tyr_Pase_cat"/>
</dbReference>
<dbReference type="CDD" id="cd00047">
    <property type="entry name" value="PTPc"/>
    <property type="match status" value="1"/>
</dbReference>
<dbReference type="GeneTree" id="ENSGT00940000166600"/>
<dbReference type="InterPro" id="IPR000387">
    <property type="entry name" value="Tyr_Pase_dom"/>
</dbReference>
<dbReference type="PANTHER" id="PTHR19134">
    <property type="entry name" value="RECEPTOR-TYPE TYROSINE-PROTEIN PHOSPHATASE"/>
    <property type="match status" value="1"/>
</dbReference>
<proteinExistence type="inferred from homology"/>
<reference evidence="7" key="3">
    <citation type="submission" date="2025-09" db="UniProtKB">
        <authorList>
            <consortium name="Ensembl"/>
        </authorList>
    </citation>
    <scope>IDENTIFICATION</scope>
</reference>
<dbReference type="Ensembl" id="ENSCINT00000013262.3">
    <property type="protein sequence ID" value="ENSCINP00000013262.3"/>
    <property type="gene ID" value="ENSCING00000006428.3"/>
</dbReference>
<dbReference type="InterPro" id="IPR050348">
    <property type="entry name" value="Protein-Tyr_Phosphatase"/>
</dbReference>
<dbReference type="OMA" id="IERRRWF"/>
<dbReference type="AlphaFoldDB" id="F6QL68"/>
<dbReference type="SUPFAM" id="SSF52799">
    <property type="entry name" value="(Phosphotyrosine protein) phosphatases II"/>
    <property type="match status" value="1"/>
</dbReference>
<dbReference type="STRING" id="7719.ENSCINP00000013262"/>
<dbReference type="PROSITE" id="PS50056">
    <property type="entry name" value="TYR_PHOSPHATASE_2"/>
    <property type="match status" value="1"/>
</dbReference>
<dbReference type="Proteomes" id="UP000008144">
    <property type="component" value="Unassembled WGS sequence"/>
</dbReference>
<dbReference type="FunCoup" id="F6QL68">
    <property type="interactions" value="9"/>
</dbReference>
<dbReference type="PRINTS" id="PR00700">
    <property type="entry name" value="PRTYPHPHTASE"/>
</dbReference>
<evidence type="ECO:0000256" key="2">
    <source>
        <dbReference type="ARBA" id="ARBA00013064"/>
    </source>
</evidence>
<dbReference type="FunFam" id="3.90.190.10:FF:000062">
    <property type="entry name" value="Receptor-type tyrosine-protein phosphatase kappa"/>
    <property type="match status" value="1"/>
</dbReference>
<dbReference type="EC" id="3.1.3.48" evidence="2"/>
<evidence type="ECO:0000313" key="8">
    <source>
        <dbReference type="Proteomes" id="UP000008144"/>
    </source>
</evidence>
<comment type="similarity">
    <text evidence="1">Belongs to the protein-tyrosine phosphatase family.</text>
</comment>
<dbReference type="InterPro" id="IPR000242">
    <property type="entry name" value="PTP_cat"/>
</dbReference>
<dbReference type="PROSITE" id="PS00383">
    <property type="entry name" value="TYR_PHOSPHATASE_1"/>
    <property type="match status" value="1"/>
</dbReference>
<evidence type="ECO:0000256" key="1">
    <source>
        <dbReference type="ARBA" id="ARBA00009580"/>
    </source>
</evidence>
<evidence type="ECO:0000259" key="6">
    <source>
        <dbReference type="PROSITE" id="PS50056"/>
    </source>
</evidence>
<dbReference type="GO" id="GO:0007165">
    <property type="term" value="P:signal transduction"/>
    <property type="evidence" value="ECO:0000318"/>
    <property type="project" value="GO_Central"/>
</dbReference>
<reference evidence="7" key="2">
    <citation type="submission" date="2025-08" db="UniProtKB">
        <authorList>
            <consortium name="Ensembl"/>
        </authorList>
    </citation>
    <scope>IDENTIFICATION</scope>
</reference>
<dbReference type="GO" id="GO:0004725">
    <property type="term" value="F:protein tyrosine phosphatase activity"/>
    <property type="evidence" value="ECO:0000318"/>
    <property type="project" value="GO_Central"/>
</dbReference>
<dbReference type="InterPro" id="IPR029021">
    <property type="entry name" value="Prot-tyrosine_phosphatase-like"/>
</dbReference>
<evidence type="ECO:0000313" key="7">
    <source>
        <dbReference type="Ensembl" id="ENSCINP00000013262.3"/>
    </source>
</evidence>
<reference evidence="8" key="1">
    <citation type="journal article" date="2002" name="Science">
        <title>The draft genome of Ciona intestinalis: insights into chordate and vertebrate origins.</title>
        <authorList>
            <person name="Dehal P."/>
            <person name="Satou Y."/>
            <person name="Campbell R.K."/>
            <person name="Chapman J."/>
            <person name="Degnan B."/>
            <person name="De Tomaso A."/>
            <person name="Davidson B."/>
            <person name="Di Gregorio A."/>
            <person name="Gelpke M."/>
            <person name="Goodstein D.M."/>
            <person name="Harafuji N."/>
            <person name="Hastings K.E."/>
            <person name="Ho I."/>
            <person name="Hotta K."/>
            <person name="Huang W."/>
            <person name="Kawashima T."/>
            <person name="Lemaire P."/>
            <person name="Martinez D."/>
            <person name="Meinertzhagen I.A."/>
            <person name="Necula S."/>
            <person name="Nonaka M."/>
            <person name="Putnam N."/>
            <person name="Rash S."/>
            <person name="Saiga H."/>
            <person name="Satake M."/>
            <person name="Terry A."/>
            <person name="Yamada L."/>
            <person name="Wang H.G."/>
            <person name="Awazu S."/>
            <person name="Azumi K."/>
            <person name="Boore J."/>
            <person name="Branno M."/>
            <person name="Chin-Bow S."/>
            <person name="DeSantis R."/>
            <person name="Doyle S."/>
            <person name="Francino P."/>
            <person name="Keys D.N."/>
            <person name="Haga S."/>
            <person name="Hayashi H."/>
            <person name="Hino K."/>
            <person name="Imai K.S."/>
            <person name="Inaba K."/>
            <person name="Kano S."/>
            <person name="Kobayashi K."/>
            <person name="Kobayashi M."/>
            <person name="Lee B.I."/>
            <person name="Makabe K.W."/>
            <person name="Manohar C."/>
            <person name="Matassi G."/>
            <person name="Medina M."/>
            <person name="Mochizuki Y."/>
            <person name="Mount S."/>
            <person name="Morishita T."/>
            <person name="Miura S."/>
            <person name="Nakayama A."/>
            <person name="Nishizaka S."/>
            <person name="Nomoto H."/>
            <person name="Ohta F."/>
            <person name="Oishi K."/>
            <person name="Rigoutsos I."/>
            <person name="Sano M."/>
            <person name="Sasaki A."/>
            <person name="Sasakura Y."/>
            <person name="Shoguchi E."/>
            <person name="Shin-i T."/>
            <person name="Spagnuolo A."/>
            <person name="Stainier D."/>
            <person name="Suzuki M.M."/>
            <person name="Tassy O."/>
            <person name="Takatori N."/>
            <person name="Tokuoka M."/>
            <person name="Yagi K."/>
            <person name="Yoshizaki F."/>
            <person name="Wada S."/>
            <person name="Zhang C."/>
            <person name="Hyatt P.D."/>
            <person name="Larimer F."/>
            <person name="Detter C."/>
            <person name="Doggett N."/>
            <person name="Glavina T."/>
            <person name="Hawkins T."/>
            <person name="Richardson P."/>
            <person name="Lucas S."/>
            <person name="Kohara Y."/>
            <person name="Levine M."/>
            <person name="Satoh N."/>
            <person name="Rokhsar D.S."/>
        </authorList>
    </citation>
    <scope>NUCLEOTIDE SEQUENCE [LARGE SCALE GENOMIC DNA]</scope>
</reference>
<sequence length="318" mass="36621">MAIGIEEFATVYKNKSADDNRNFRMEFQAVQSGVSDKTEALKSVNLIKNRYDNVVPYDVTRVVITPGSDPADTDYINANYVSGYMKAKKWIACQGPKKETFNDFWKMVWEQNCATIIMVTRLVENGKPKCDRYWPVEKEIYGDYDVTLVEEKNRNFFVVRRFEIKHLRITIRGDVERSVTQFHYISWPDFGVPSNAAHLLKFRRRVCCSNPCDTGPVVIHCSAGVGRTGTYILIDAALEQIEKEGKTDLFTLLNNMRKERMMLVQTDPQYAFAHKAVLEQINFGVTEVPAAKFKKQVYELREGLDSSTESLLEMQFKK</sequence>
<feature type="domain" description="Tyrosine-protein phosphatase" evidence="5">
    <location>
        <begin position="23"/>
        <end position="280"/>
    </location>
</feature>
<feature type="domain" description="Tyrosine specific protein phosphatases" evidence="6">
    <location>
        <begin position="197"/>
        <end position="271"/>
    </location>
</feature>
<dbReference type="Gene3D" id="3.90.190.10">
    <property type="entry name" value="Protein tyrosine phosphatase superfamily"/>
    <property type="match status" value="1"/>
</dbReference>
<keyword evidence="4" id="KW-0904">Protein phosphatase</keyword>
<dbReference type="PANTHER" id="PTHR19134:SF561">
    <property type="entry name" value="PROTEIN TYROSINE PHOSPHATASE 36E, ISOFORM A"/>
    <property type="match status" value="1"/>
</dbReference>
<name>F6QL68_CIOIN</name>
<evidence type="ECO:0000256" key="4">
    <source>
        <dbReference type="ARBA" id="ARBA00022912"/>
    </source>
</evidence>
<keyword evidence="3" id="KW-0378">Hydrolase</keyword>
<organism evidence="7 8">
    <name type="scientific">Ciona intestinalis</name>
    <name type="common">Transparent sea squirt</name>
    <name type="synonym">Ascidia intestinalis</name>
    <dbReference type="NCBI Taxonomy" id="7719"/>
    <lineage>
        <taxon>Eukaryota</taxon>
        <taxon>Metazoa</taxon>
        <taxon>Chordata</taxon>
        <taxon>Tunicata</taxon>
        <taxon>Ascidiacea</taxon>
        <taxon>Phlebobranchia</taxon>
        <taxon>Cionidae</taxon>
        <taxon>Ciona</taxon>
    </lineage>
</organism>
<dbReference type="InterPro" id="IPR016130">
    <property type="entry name" value="Tyr_Pase_AS"/>
</dbReference>
<dbReference type="InParanoid" id="F6QL68"/>
<dbReference type="PROSITE" id="PS50055">
    <property type="entry name" value="TYR_PHOSPHATASE_PTP"/>
    <property type="match status" value="1"/>
</dbReference>